<dbReference type="Pfam" id="PF00564">
    <property type="entry name" value="PB1"/>
    <property type="match status" value="1"/>
</dbReference>
<evidence type="ECO:0000259" key="2">
    <source>
        <dbReference type="SMART" id="SM00666"/>
    </source>
</evidence>
<dbReference type="PANTHER" id="PTHR31066">
    <property type="entry name" value="OS05G0427100 PROTEIN-RELATED"/>
    <property type="match status" value="1"/>
</dbReference>
<reference evidence="3" key="1">
    <citation type="submission" date="2019-08" db="EMBL/GenBank/DDBJ databases">
        <title>Reference gene set and small RNA set construction with multiple tissues from Davidia involucrata Baill.</title>
        <authorList>
            <person name="Yang H."/>
            <person name="Zhou C."/>
            <person name="Li G."/>
            <person name="Wang J."/>
            <person name="Gao P."/>
            <person name="Wang M."/>
            <person name="Wang R."/>
            <person name="Zhao Y."/>
        </authorList>
    </citation>
    <scope>NUCLEOTIDE SEQUENCE</scope>
    <source>
        <tissue evidence="3">Mixed with DoveR01_LX</tissue>
    </source>
</reference>
<gene>
    <name evidence="3" type="ORF">Din_037221</name>
</gene>
<sequence length="339" mass="38296">MAAEGGGGGGEETTSGVIAAESPKNRVKFLCSQGGKILPRPADGHLKYVGGETRVVSVPRDITLSELMKKITNLLDGEMLLKYQLAPEDLDALVSVKSDEDLRHMFDEYDRYENTGTPKLRAFLFTANPIVAENHFYSMDALQQRYIDAINGIFRSSTTPLKHIYTNHLNRTSYSVSSADTSPKSPDSYVAIDSSNYEAMILNGYQNGRIHLHKVQSSPNVSSLNGQHQNHHHTTQHHHHHYHQQYRQHHQHGYQPIRTPPAEPHKGGAMPERLISVRSVGRADSWRYQAGQNPNHYYSPSRHSRGSGWCSKCMYTDEHCAYMDRRIDREHFSESPPPP</sequence>
<protein>
    <recommendedName>
        <fullName evidence="2">PB1 domain-containing protein</fullName>
    </recommendedName>
</protein>
<dbReference type="PANTHER" id="PTHR31066:SF47">
    <property type="entry name" value="PB1 DOMAIN-CONTAINING PROTEIN"/>
    <property type="match status" value="1"/>
</dbReference>
<evidence type="ECO:0000313" key="3">
    <source>
        <dbReference type="EMBL" id="MPA67780.1"/>
    </source>
</evidence>
<feature type="domain" description="PB1" evidence="2">
    <location>
        <begin position="41"/>
        <end position="127"/>
    </location>
</feature>
<dbReference type="CDD" id="cd06410">
    <property type="entry name" value="PB1_UP2"/>
    <property type="match status" value="1"/>
</dbReference>
<feature type="region of interest" description="Disordered" evidence="1">
    <location>
        <begin position="219"/>
        <end position="244"/>
    </location>
</feature>
<accession>A0A5B7BFR5</accession>
<name>A0A5B7BFR5_DAVIN</name>
<evidence type="ECO:0000256" key="1">
    <source>
        <dbReference type="SAM" id="MobiDB-lite"/>
    </source>
</evidence>
<dbReference type="InterPro" id="IPR000270">
    <property type="entry name" value="PB1_dom"/>
</dbReference>
<dbReference type="SMART" id="SM00666">
    <property type="entry name" value="PB1"/>
    <property type="match status" value="1"/>
</dbReference>
<feature type="compositionally biased region" description="Basic residues" evidence="1">
    <location>
        <begin position="229"/>
        <end position="244"/>
    </location>
</feature>
<dbReference type="Gene3D" id="3.10.20.90">
    <property type="entry name" value="Phosphatidylinositol 3-kinase Catalytic Subunit, Chain A, domain 1"/>
    <property type="match status" value="1"/>
</dbReference>
<organism evidence="3">
    <name type="scientific">Davidia involucrata</name>
    <name type="common">Dove tree</name>
    <dbReference type="NCBI Taxonomy" id="16924"/>
    <lineage>
        <taxon>Eukaryota</taxon>
        <taxon>Viridiplantae</taxon>
        <taxon>Streptophyta</taxon>
        <taxon>Embryophyta</taxon>
        <taxon>Tracheophyta</taxon>
        <taxon>Spermatophyta</taxon>
        <taxon>Magnoliopsida</taxon>
        <taxon>eudicotyledons</taxon>
        <taxon>Gunneridae</taxon>
        <taxon>Pentapetalae</taxon>
        <taxon>asterids</taxon>
        <taxon>Cornales</taxon>
        <taxon>Nyssaceae</taxon>
        <taxon>Davidia</taxon>
    </lineage>
</organism>
<dbReference type="EMBL" id="GHES01037221">
    <property type="protein sequence ID" value="MPA67780.1"/>
    <property type="molecule type" value="Transcribed_RNA"/>
</dbReference>
<proteinExistence type="predicted"/>
<dbReference type="InterPro" id="IPR053198">
    <property type="entry name" value="Gynoecium_Dev_Regulator"/>
</dbReference>
<dbReference type="AlphaFoldDB" id="A0A5B7BFR5"/>
<dbReference type="SUPFAM" id="SSF54277">
    <property type="entry name" value="CAD &amp; PB1 domains"/>
    <property type="match status" value="1"/>
</dbReference>